<dbReference type="WBParaSite" id="TTAC_0000303601-mRNA-1">
    <property type="protein sequence ID" value="TTAC_0000303601-mRNA-1"/>
    <property type="gene ID" value="TTAC_0000303601"/>
</dbReference>
<dbReference type="Proteomes" id="UP000274429">
    <property type="component" value="Unassembled WGS sequence"/>
</dbReference>
<evidence type="ECO:0000313" key="2">
    <source>
        <dbReference type="Proteomes" id="UP000274429"/>
    </source>
</evidence>
<evidence type="ECO:0000313" key="3">
    <source>
        <dbReference type="WBParaSite" id="TTAC_0000303601-mRNA-1"/>
    </source>
</evidence>
<protein>
    <submittedName>
        <fullName evidence="1 3">Uncharacterized protein</fullName>
    </submittedName>
</protein>
<reference evidence="3" key="1">
    <citation type="submission" date="2017-02" db="UniProtKB">
        <authorList>
            <consortium name="WormBaseParasite"/>
        </authorList>
    </citation>
    <scope>IDENTIFICATION</scope>
</reference>
<accession>A0A0R3WQJ6</accession>
<keyword evidence="2" id="KW-1185">Reference proteome</keyword>
<gene>
    <name evidence="1" type="ORF">TTAC_LOCUS3021</name>
</gene>
<dbReference type="AlphaFoldDB" id="A0A0R3WQJ6"/>
<organism evidence="3">
    <name type="scientific">Hydatigena taeniaeformis</name>
    <name type="common">Feline tapeworm</name>
    <name type="synonym">Taenia taeniaeformis</name>
    <dbReference type="NCBI Taxonomy" id="6205"/>
    <lineage>
        <taxon>Eukaryota</taxon>
        <taxon>Metazoa</taxon>
        <taxon>Spiralia</taxon>
        <taxon>Lophotrochozoa</taxon>
        <taxon>Platyhelminthes</taxon>
        <taxon>Cestoda</taxon>
        <taxon>Eucestoda</taxon>
        <taxon>Cyclophyllidea</taxon>
        <taxon>Taeniidae</taxon>
        <taxon>Hydatigera</taxon>
    </lineage>
</organism>
<dbReference type="EMBL" id="UYWX01001812">
    <property type="protein sequence ID" value="VDM21764.1"/>
    <property type="molecule type" value="Genomic_DNA"/>
</dbReference>
<proteinExistence type="predicted"/>
<name>A0A0R3WQJ6_HYDTA</name>
<reference evidence="1 2" key="2">
    <citation type="submission" date="2018-11" db="EMBL/GenBank/DDBJ databases">
        <authorList>
            <consortium name="Pathogen Informatics"/>
        </authorList>
    </citation>
    <scope>NUCLEOTIDE SEQUENCE [LARGE SCALE GENOMIC DNA]</scope>
</reference>
<evidence type="ECO:0000313" key="1">
    <source>
        <dbReference type="EMBL" id="VDM21764.1"/>
    </source>
</evidence>
<dbReference type="OrthoDB" id="43807at2759"/>
<dbReference type="STRING" id="6205.A0A0R3WQJ6"/>
<sequence length="271" mass="30297">MEALSLPITSTTLLLLSDDEALNEVFTDSFDEIVPEEMGIDVANSEDIEERSVTVMDEEQGVNFPPWKVQRLMLDFNNLSIDADITTVEARLWLGLGSVSFFDPDDIEEESLDDADTDSNCSDASFDNPAFLISLRFGGDTLPGQPQSLSSLYDGWLAVQVKMLQETTLYPVPTAWEVVEALLGHLTSRGGVRACNRVITMGPGAGLMPIRNPPQILDLTFCLEKGHLFLDLTAKPRRWWRRSRRDSTLVQKQSNAPIRKVPPFIAIRHNF</sequence>